<evidence type="ECO:0000313" key="1">
    <source>
        <dbReference type="EMBL" id="CAK9214811.1"/>
    </source>
</evidence>
<name>A0ABP0U860_9BRYO</name>
<organism evidence="1 2">
    <name type="scientific">Sphagnum troendelagicum</name>
    <dbReference type="NCBI Taxonomy" id="128251"/>
    <lineage>
        <taxon>Eukaryota</taxon>
        <taxon>Viridiplantae</taxon>
        <taxon>Streptophyta</taxon>
        <taxon>Embryophyta</taxon>
        <taxon>Bryophyta</taxon>
        <taxon>Sphagnophytina</taxon>
        <taxon>Sphagnopsida</taxon>
        <taxon>Sphagnales</taxon>
        <taxon>Sphagnaceae</taxon>
        <taxon>Sphagnum</taxon>
    </lineage>
</organism>
<accession>A0ABP0U860</accession>
<reference evidence="1" key="1">
    <citation type="submission" date="2024-02" db="EMBL/GenBank/DDBJ databases">
        <authorList>
            <consortium name="ELIXIR-Norway"/>
            <consortium name="Elixir Norway"/>
        </authorList>
    </citation>
    <scope>NUCLEOTIDE SEQUENCE</scope>
</reference>
<evidence type="ECO:0000313" key="2">
    <source>
        <dbReference type="Proteomes" id="UP001497512"/>
    </source>
</evidence>
<proteinExistence type="predicted"/>
<dbReference type="EMBL" id="OZ019894">
    <property type="protein sequence ID" value="CAK9214811.1"/>
    <property type="molecule type" value="Genomic_DNA"/>
</dbReference>
<sequence>MARPTNYKVQVRDLPQFDDWLHVIKDPIVVKVYAGSDEHQRAAFKDELVNILRRAFNVTLTCSFDSLALSRN</sequence>
<dbReference type="Proteomes" id="UP001497512">
    <property type="component" value="Chromosome 2"/>
</dbReference>
<protein>
    <submittedName>
        <fullName evidence="1">Uncharacterized protein</fullName>
    </submittedName>
</protein>
<keyword evidence="2" id="KW-1185">Reference proteome</keyword>
<gene>
    <name evidence="1" type="ORF">CSSPTR1EN2_LOCUS12418</name>
</gene>